<keyword evidence="3" id="KW-1185">Reference proteome</keyword>
<name>A0A370TNY5_9HELO</name>
<proteinExistence type="predicted"/>
<sequence length="549" mass="62299">MDPTADSQPASTSPYRPSIPITTEIRTHCQIYLDEQLYVSALALLNDLVTTGASHPDRINRPAIAPIPFHIELVSALLIHPRYTTQAPASERLELASRSLTLLRNILAILGPINARLDDAFSLEPMNATRASRRGRNTTDYDDGSSGSDEEEPERMQGILANKGRLRTCAKDFWHIVGWAFNCSVKHPQRWQHWKVWLEYMLDVLEADYTERERLDRKEHALNPGTLDARCEFKLLRKCMIAKYLSDVQSRSSAARRIARSVFADGSVASLKEFPEVYPNETKEVKFQNGQKRKRGFTLDRSFGGYDYQDADDPSEQPEMTDPEPESSQDDDEGNLSGQDPYLGGPESIALRQRVLKLLSQTAADFPVEFIDYRDLYEAIYTCMRPLPVPAFSLIISPSPSSQLPIIVLISLSQLLLLRLLPNTAPRPHTITKRDNDELTQAVLEQCFMPFSANTSAVDDNAKVSILIESLFRIFLRSCPCYHTPDLEEAIEKGIAAREDKIRGDKRRKDTAERRKEEESDRMWLTQSGERLRCLSAWVEQKSADDDHD</sequence>
<dbReference type="Proteomes" id="UP000254866">
    <property type="component" value="Unassembled WGS sequence"/>
</dbReference>
<dbReference type="STRING" id="2656787.A0A370TNY5"/>
<organism evidence="2 3">
    <name type="scientific">Venustampulla echinocandica</name>
    <dbReference type="NCBI Taxonomy" id="2656787"/>
    <lineage>
        <taxon>Eukaryota</taxon>
        <taxon>Fungi</taxon>
        <taxon>Dikarya</taxon>
        <taxon>Ascomycota</taxon>
        <taxon>Pezizomycotina</taxon>
        <taxon>Leotiomycetes</taxon>
        <taxon>Helotiales</taxon>
        <taxon>Pleuroascaceae</taxon>
        <taxon>Venustampulla</taxon>
    </lineage>
</organism>
<protein>
    <submittedName>
        <fullName evidence="2">Uncharacterized protein</fullName>
    </submittedName>
</protein>
<feature type="compositionally biased region" description="Acidic residues" evidence="1">
    <location>
        <begin position="140"/>
        <end position="153"/>
    </location>
</feature>
<feature type="region of interest" description="Disordered" evidence="1">
    <location>
        <begin position="129"/>
        <end position="155"/>
    </location>
</feature>
<evidence type="ECO:0000313" key="3">
    <source>
        <dbReference type="Proteomes" id="UP000254866"/>
    </source>
</evidence>
<reference evidence="2 3" key="1">
    <citation type="journal article" date="2018" name="IMA Fungus">
        <title>IMA Genome-F 9: Draft genome sequence of Annulohypoxylon stygium, Aspergillus mulundensis, Berkeleyomyces basicola (syn. Thielaviopsis basicola), Ceratocystis smalleyi, two Cercospora beticola strains, Coleophoma cylindrospora, Fusarium fracticaudum, Phialophora cf. hyalina, and Morchella septimelata.</title>
        <authorList>
            <person name="Wingfield B.D."/>
            <person name="Bills G.F."/>
            <person name="Dong Y."/>
            <person name="Huang W."/>
            <person name="Nel W.J."/>
            <person name="Swalarsk-Parry B.S."/>
            <person name="Vaghefi N."/>
            <person name="Wilken P.M."/>
            <person name="An Z."/>
            <person name="de Beer Z.W."/>
            <person name="De Vos L."/>
            <person name="Chen L."/>
            <person name="Duong T.A."/>
            <person name="Gao Y."/>
            <person name="Hammerbacher A."/>
            <person name="Kikkert J.R."/>
            <person name="Li Y."/>
            <person name="Li H."/>
            <person name="Li K."/>
            <person name="Li Q."/>
            <person name="Liu X."/>
            <person name="Ma X."/>
            <person name="Naidoo K."/>
            <person name="Pethybridge S.J."/>
            <person name="Sun J."/>
            <person name="Steenkamp E.T."/>
            <person name="van der Nest M.A."/>
            <person name="van Wyk S."/>
            <person name="Wingfield M.J."/>
            <person name="Xiong C."/>
            <person name="Yue Q."/>
            <person name="Zhang X."/>
        </authorList>
    </citation>
    <scope>NUCLEOTIDE SEQUENCE [LARGE SCALE GENOMIC DNA]</scope>
    <source>
        <strain evidence="2 3">BP 5553</strain>
    </source>
</reference>
<feature type="region of interest" description="Disordered" evidence="1">
    <location>
        <begin position="502"/>
        <end position="522"/>
    </location>
</feature>
<dbReference type="EMBL" id="NPIC01000003">
    <property type="protein sequence ID" value="RDL37236.1"/>
    <property type="molecule type" value="Genomic_DNA"/>
</dbReference>
<evidence type="ECO:0000256" key="1">
    <source>
        <dbReference type="SAM" id="MobiDB-lite"/>
    </source>
</evidence>
<comment type="caution">
    <text evidence="2">The sequence shown here is derived from an EMBL/GenBank/DDBJ whole genome shotgun (WGS) entry which is preliminary data.</text>
</comment>
<feature type="region of interest" description="Disordered" evidence="1">
    <location>
        <begin position="297"/>
        <end position="343"/>
    </location>
</feature>
<gene>
    <name evidence="2" type="ORF">BP5553_04669</name>
</gene>
<feature type="compositionally biased region" description="Acidic residues" evidence="1">
    <location>
        <begin position="309"/>
        <end position="334"/>
    </location>
</feature>
<dbReference type="RefSeq" id="XP_031869892.1">
    <property type="nucleotide sequence ID" value="XM_032013292.1"/>
</dbReference>
<dbReference type="OrthoDB" id="5411773at2759"/>
<evidence type="ECO:0000313" key="2">
    <source>
        <dbReference type="EMBL" id="RDL37236.1"/>
    </source>
</evidence>
<accession>A0A370TNY5</accession>
<dbReference type="AlphaFoldDB" id="A0A370TNY5"/>
<dbReference type="GeneID" id="43597518"/>